<dbReference type="InterPro" id="IPR039437">
    <property type="entry name" value="FrzH/put_lumazine-bd"/>
</dbReference>
<dbReference type="Gene3D" id="3.10.450.50">
    <property type="match status" value="1"/>
</dbReference>
<dbReference type="EMBL" id="FQYP01000001">
    <property type="protein sequence ID" value="SHI30553.1"/>
    <property type="molecule type" value="Genomic_DNA"/>
</dbReference>
<reference evidence="3" key="1">
    <citation type="submission" date="2016-11" db="EMBL/GenBank/DDBJ databases">
        <authorList>
            <person name="Varghese N."/>
            <person name="Submissions S."/>
        </authorList>
    </citation>
    <scope>NUCLEOTIDE SEQUENCE [LARGE SCALE GENOMIC DNA]</scope>
    <source>
        <strain evidence="3">DSM 22623</strain>
    </source>
</reference>
<dbReference type="Proteomes" id="UP000184432">
    <property type="component" value="Unassembled WGS sequence"/>
</dbReference>
<keyword evidence="1" id="KW-0732">Signal</keyword>
<gene>
    <name evidence="2" type="ORF">SAMN04488508_10132</name>
</gene>
<dbReference type="RefSeq" id="WP_073312360.1">
    <property type="nucleotide sequence ID" value="NZ_FQYP01000001.1"/>
</dbReference>
<sequence length="144" mass="16689">MKKIIFTTLLLFAFSTANSQKQSPSEIQKISETIMLYIDGTANGEPNKLKKAFHPKFNLYSVTQEDSLRVWEGKNYINRIKEGQKSNRIGRIVAIDYDQNVATAKVEIIMPNRRVVTDYFMLLKYQGTWKIIHKSYTVKNLVQP</sequence>
<dbReference type="InterPro" id="IPR032710">
    <property type="entry name" value="NTF2-like_dom_sf"/>
</dbReference>
<organism evidence="2 3">
    <name type="scientific">Aquimarina spongiae</name>
    <dbReference type="NCBI Taxonomy" id="570521"/>
    <lineage>
        <taxon>Bacteria</taxon>
        <taxon>Pseudomonadati</taxon>
        <taxon>Bacteroidota</taxon>
        <taxon>Flavobacteriia</taxon>
        <taxon>Flavobacteriales</taxon>
        <taxon>Flavobacteriaceae</taxon>
        <taxon>Aquimarina</taxon>
    </lineage>
</organism>
<dbReference type="Pfam" id="PF12893">
    <property type="entry name" value="Lumazine_bd_2"/>
    <property type="match status" value="1"/>
</dbReference>
<dbReference type="OrthoDB" id="9792284at2"/>
<proteinExistence type="predicted"/>
<feature type="signal peptide" evidence="1">
    <location>
        <begin position="1"/>
        <end position="19"/>
    </location>
</feature>
<feature type="chain" id="PRO_5012047964" evidence="1">
    <location>
        <begin position="20"/>
        <end position="144"/>
    </location>
</feature>
<accession>A0A1M6A2Y0</accession>
<dbReference type="AlphaFoldDB" id="A0A1M6A2Y0"/>
<evidence type="ECO:0000256" key="1">
    <source>
        <dbReference type="SAM" id="SignalP"/>
    </source>
</evidence>
<protein>
    <submittedName>
        <fullName evidence="2">Putative lumazine-binding</fullName>
    </submittedName>
</protein>
<name>A0A1M6A2Y0_9FLAO</name>
<keyword evidence="3" id="KW-1185">Reference proteome</keyword>
<dbReference type="SUPFAM" id="SSF54427">
    <property type="entry name" value="NTF2-like"/>
    <property type="match status" value="1"/>
</dbReference>
<dbReference type="STRING" id="570521.SAMN04488508_10132"/>
<evidence type="ECO:0000313" key="2">
    <source>
        <dbReference type="EMBL" id="SHI30553.1"/>
    </source>
</evidence>
<evidence type="ECO:0000313" key="3">
    <source>
        <dbReference type="Proteomes" id="UP000184432"/>
    </source>
</evidence>